<reference evidence="1" key="1">
    <citation type="submission" date="2014-09" db="EMBL/GenBank/DDBJ databases">
        <authorList>
            <person name="Magalhaes I.L.F."/>
            <person name="Oliveira U."/>
            <person name="Santos F.R."/>
            <person name="Vidigal T.H.D.A."/>
            <person name="Brescovit A.D."/>
            <person name="Santos A.J."/>
        </authorList>
    </citation>
    <scope>NUCLEOTIDE SEQUENCE</scope>
    <source>
        <tissue evidence="1">Shoot tissue taken approximately 20 cm above the soil surface</tissue>
    </source>
</reference>
<dbReference type="EMBL" id="GBRH01158175">
    <property type="protein sequence ID" value="JAE39721.1"/>
    <property type="molecule type" value="Transcribed_RNA"/>
</dbReference>
<name>A0A0A9HXW2_ARUDO</name>
<proteinExistence type="predicted"/>
<accession>A0A0A9HXW2</accession>
<reference evidence="1" key="2">
    <citation type="journal article" date="2015" name="Data Brief">
        <title>Shoot transcriptome of the giant reed, Arundo donax.</title>
        <authorList>
            <person name="Barrero R.A."/>
            <person name="Guerrero F.D."/>
            <person name="Moolhuijzen P."/>
            <person name="Goolsby J.A."/>
            <person name="Tidwell J."/>
            <person name="Bellgard S.E."/>
            <person name="Bellgard M.I."/>
        </authorList>
    </citation>
    <scope>NUCLEOTIDE SEQUENCE</scope>
    <source>
        <tissue evidence="1">Shoot tissue taken approximately 20 cm above the soil surface</tissue>
    </source>
</reference>
<organism evidence="1">
    <name type="scientific">Arundo donax</name>
    <name type="common">Giant reed</name>
    <name type="synonym">Donax arundinaceus</name>
    <dbReference type="NCBI Taxonomy" id="35708"/>
    <lineage>
        <taxon>Eukaryota</taxon>
        <taxon>Viridiplantae</taxon>
        <taxon>Streptophyta</taxon>
        <taxon>Embryophyta</taxon>
        <taxon>Tracheophyta</taxon>
        <taxon>Spermatophyta</taxon>
        <taxon>Magnoliopsida</taxon>
        <taxon>Liliopsida</taxon>
        <taxon>Poales</taxon>
        <taxon>Poaceae</taxon>
        <taxon>PACMAD clade</taxon>
        <taxon>Arundinoideae</taxon>
        <taxon>Arundineae</taxon>
        <taxon>Arundo</taxon>
    </lineage>
</organism>
<dbReference type="AlphaFoldDB" id="A0A0A9HXW2"/>
<evidence type="ECO:0000313" key="1">
    <source>
        <dbReference type="EMBL" id="JAE39721.1"/>
    </source>
</evidence>
<sequence length="80" mass="9237">MLLPKLCTISFDTRPYNTNLLEAHRRLSWTGPVDPRHRLPSCQGIESVREIGFVSRLLGLVRVVRGQPALYIWSIRHVSR</sequence>
<protein>
    <submittedName>
        <fullName evidence="1">Uncharacterized protein</fullName>
    </submittedName>
</protein>